<protein>
    <recommendedName>
        <fullName evidence="3">F-box domain-containing protein</fullName>
    </recommendedName>
</protein>
<dbReference type="SUPFAM" id="SSF52047">
    <property type="entry name" value="RNI-like"/>
    <property type="match status" value="2"/>
</dbReference>
<name>A0A9N9S8X5_9DIPT</name>
<reference evidence="1" key="2">
    <citation type="submission" date="2022-10" db="EMBL/GenBank/DDBJ databases">
        <authorList>
            <consortium name="ENA_rothamsted_submissions"/>
            <consortium name="culmorum"/>
            <person name="King R."/>
        </authorList>
    </citation>
    <scope>NUCLEOTIDE SEQUENCE</scope>
</reference>
<dbReference type="Gene3D" id="3.80.10.10">
    <property type="entry name" value="Ribonuclease Inhibitor"/>
    <property type="match status" value="2"/>
</dbReference>
<dbReference type="InterPro" id="IPR032675">
    <property type="entry name" value="LRR_dom_sf"/>
</dbReference>
<keyword evidence="2" id="KW-1185">Reference proteome</keyword>
<evidence type="ECO:0008006" key="3">
    <source>
        <dbReference type="Google" id="ProtNLM"/>
    </source>
</evidence>
<dbReference type="Proteomes" id="UP001153620">
    <property type="component" value="Chromosome 4"/>
</dbReference>
<proteinExistence type="predicted"/>
<dbReference type="EMBL" id="OU895880">
    <property type="protein sequence ID" value="CAG9811597.1"/>
    <property type="molecule type" value="Genomic_DNA"/>
</dbReference>
<evidence type="ECO:0000313" key="1">
    <source>
        <dbReference type="EMBL" id="CAG9811597.1"/>
    </source>
</evidence>
<sequence length="623" mass="73078">MSSKAGLLSDHQLHDPATILDLPTQILERILSCVTKDHKQLHLVCKAFYNVLCKIYEDKIWFKLNSYDVIINDERLEKLQSLTFPMINCKLRQLRNLKLSYMQEVTEEGCEEFWEFLDVQGKFIQKLTIEAQIKIEVFNKIISKVENLTEISFEKINIIDDSFKILNLCGLERLQTLTIDACDNFDFKKLKLSEDVLQTFKFNASYCLEDFSEGLQEFLATQKELKHAIFPKPYTGLRKLSHNFLKNCKLEKLEWSEFYQKDEKSKKIAENILNQQTELRELKLLLPIWEDLLVKLIKNGASLKNFSGNFDEIDGKSLQEVLKLKNLENLEVINADLDSFSTENCKIEGGNGNFDTNGEEKSAKKFKFDIIDDCNLKIHNLTSLTLKSCTFSDPSTPRNLSKILTNLKILKCESFSSPNLKFDFNEIFANFTQVKELIFYEFCDMFREDSYKLDNNRIFPNHNLKTLKIHFPLNLNSSNFVALTANFPNLIDLEIYIHNQEQKTFEYEIETIFHKFKKLEKIFITFAFTCKIDFEIFELIKNKQNLKFLYLENVGFKCPKMKGKVEILNDEFEEIEILAEQEYGYKNCYVISIAKNHCIYNSKLSSIQDYIEVSTHDDERFFL</sequence>
<gene>
    <name evidence="1" type="ORF">CHIRRI_LOCUS14404</name>
</gene>
<dbReference type="AlphaFoldDB" id="A0A9N9S8X5"/>
<evidence type="ECO:0000313" key="2">
    <source>
        <dbReference type="Proteomes" id="UP001153620"/>
    </source>
</evidence>
<reference evidence="1" key="1">
    <citation type="submission" date="2022-01" db="EMBL/GenBank/DDBJ databases">
        <authorList>
            <person name="King R."/>
        </authorList>
    </citation>
    <scope>NUCLEOTIDE SEQUENCE</scope>
</reference>
<organism evidence="1 2">
    <name type="scientific">Chironomus riparius</name>
    <dbReference type="NCBI Taxonomy" id="315576"/>
    <lineage>
        <taxon>Eukaryota</taxon>
        <taxon>Metazoa</taxon>
        <taxon>Ecdysozoa</taxon>
        <taxon>Arthropoda</taxon>
        <taxon>Hexapoda</taxon>
        <taxon>Insecta</taxon>
        <taxon>Pterygota</taxon>
        <taxon>Neoptera</taxon>
        <taxon>Endopterygota</taxon>
        <taxon>Diptera</taxon>
        <taxon>Nematocera</taxon>
        <taxon>Chironomoidea</taxon>
        <taxon>Chironomidae</taxon>
        <taxon>Chironominae</taxon>
        <taxon>Chironomus</taxon>
    </lineage>
</organism>
<accession>A0A9N9S8X5</accession>